<comment type="subcellular location">
    <subcellularLocation>
        <location evidence="8">Cell inner membrane</location>
        <topology evidence="8">Multi-pass membrane protein</topology>
    </subcellularLocation>
    <subcellularLocation>
        <location evidence="1">Cell membrane</location>
        <topology evidence="1">Multi-pass membrane protein</topology>
    </subcellularLocation>
</comment>
<dbReference type="PANTHER" id="PTHR23502:SF132">
    <property type="entry name" value="POLYAMINE TRANSPORTER 2-RELATED"/>
    <property type="match status" value="1"/>
</dbReference>
<dbReference type="InterPro" id="IPR036259">
    <property type="entry name" value="MFS_trans_sf"/>
</dbReference>
<keyword evidence="6 8" id="KW-1133">Transmembrane helix</keyword>
<feature type="transmembrane region" description="Helical" evidence="8">
    <location>
        <begin position="101"/>
        <end position="122"/>
    </location>
</feature>
<evidence type="ECO:0000256" key="2">
    <source>
        <dbReference type="ARBA" id="ARBA00006236"/>
    </source>
</evidence>
<evidence type="ECO:0000259" key="9">
    <source>
        <dbReference type="PROSITE" id="PS50850"/>
    </source>
</evidence>
<organism evidence="10 11">
    <name type="scientific">Acinetobacter apis</name>
    <dbReference type="NCBI Taxonomy" id="1229165"/>
    <lineage>
        <taxon>Bacteria</taxon>
        <taxon>Pseudomonadati</taxon>
        <taxon>Pseudomonadota</taxon>
        <taxon>Gammaproteobacteria</taxon>
        <taxon>Moraxellales</taxon>
        <taxon>Moraxellaceae</taxon>
        <taxon>Acinetobacter</taxon>
    </lineage>
</organism>
<dbReference type="EMBL" id="FZLN01000004">
    <property type="protein sequence ID" value="SNQ29960.1"/>
    <property type="molecule type" value="Genomic_DNA"/>
</dbReference>
<evidence type="ECO:0000256" key="5">
    <source>
        <dbReference type="ARBA" id="ARBA00022692"/>
    </source>
</evidence>
<dbReference type="NCBIfam" id="TIGR00710">
    <property type="entry name" value="efflux_Bcr_CflA"/>
    <property type="match status" value="1"/>
</dbReference>
<dbReference type="InterPro" id="IPR011701">
    <property type="entry name" value="MFS"/>
</dbReference>
<keyword evidence="5 8" id="KW-0812">Transmembrane</keyword>
<keyword evidence="7 8" id="KW-0472">Membrane</keyword>
<feature type="transmembrane region" description="Helical" evidence="8">
    <location>
        <begin position="344"/>
        <end position="362"/>
    </location>
</feature>
<keyword evidence="4" id="KW-1003">Cell membrane</keyword>
<evidence type="ECO:0000313" key="11">
    <source>
        <dbReference type="Proteomes" id="UP000243463"/>
    </source>
</evidence>
<dbReference type="AlphaFoldDB" id="A0A217EIC4"/>
<reference evidence="11" key="1">
    <citation type="submission" date="2017-06" db="EMBL/GenBank/DDBJ databases">
        <authorList>
            <person name="Varghese N."/>
            <person name="Submissions S."/>
        </authorList>
    </citation>
    <scope>NUCLEOTIDE SEQUENCE [LARGE SCALE GENOMIC DNA]</scope>
    <source>
        <strain evidence="11">ANC 5114</strain>
    </source>
</reference>
<dbReference type="Gene3D" id="1.20.1720.10">
    <property type="entry name" value="Multidrug resistance protein D"/>
    <property type="match status" value="1"/>
</dbReference>
<dbReference type="CDD" id="cd17320">
    <property type="entry name" value="MFS_MdfA_MDR_like"/>
    <property type="match status" value="1"/>
</dbReference>
<sequence length="402" mass="43493">MQHKSYSLTWIFVLATLTALGPFSIDMYLSALPTMAKDLSVSTADIASTLPAYFLGLAFGQLIYGPLTDHFGRRKPLFIGLSIYLIASLVCALATHLDVLLIARIAQALGGCVGVVVARSAIRDRLEGIEAAQAFSSLMIVQGLAPVLAPLVGSLVLYFVDWRAIFNFLFLFGLMGFVLAWFKFPETLPVERRQQHTVGSAFSSYISLLKDQSFIIPSLASGILMGMMFTYINSASEIFIDHLHISAGWFSVLFAINALGIVFVSNLNRILIKKYSALSLLTFGASLQLIGAVILSVVIFTHHIHVITVMIGLFLIVACVGFIGPNATVLALANQGRRAGQASALLGALQFFFGLVSGGLLYLSPLNLEISVCLVMLLYSVVGTLLIKRIKQQHPMATKLAS</sequence>
<feature type="transmembrane region" description="Helical" evidence="8">
    <location>
        <begin position="277"/>
        <end position="300"/>
    </location>
</feature>
<dbReference type="InterPro" id="IPR004812">
    <property type="entry name" value="Efflux_drug-R_Bcr/CmlA"/>
</dbReference>
<keyword evidence="8" id="KW-0997">Cell inner membrane</keyword>
<feature type="transmembrane region" description="Helical" evidence="8">
    <location>
        <begin position="134"/>
        <end position="159"/>
    </location>
</feature>
<dbReference type="GO" id="GO:0042910">
    <property type="term" value="F:xenobiotic transmembrane transporter activity"/>
    <property type="evidence" value="ECO:0007669"/>
    <property type="project" value="InterPro"/>
</dbReference>
<comment type="caution">
    <text evidence="8">Lacks conserved residue(s) required for the propagation of feature annotation.</text>
</comment>
<feature type="transmembrane region" description="Helical" evidence="8">
    <location>
        <begin position="214"/>
        <end position="232"/>
    </location>
</feature>
<dbReference type="GO" id="GO:0005886">
    <property type="term" value="C:plasma membrane"/>
    <property type="evidence" value="ECO:0007669"/>
    <property type="project" value="UniProtKB-SubCell"/>
</dbReference>
<evidence type="ECO:0000256" key="8">
    <source>
        <dbReference type="RuleBase" id="RU365088"/>
    </source>
</evidence>
<dbReference type="FunFam" id="1.20.1720.10:FF:000005">
    <property type="entry name" value="Bcr/CflA family efflux transporter"/>
    <property type="match status" value="1"/>
</dbReference>
<feature type="transmembrane region" description="Helical" evidence="8">
    <location>
        <begin position="165"/>
        <end position="184"/>
    </location>
</feature>
<dbReference type="InterPro" id="IPR020846">
    <property type="entry name" value="MFS_dom"/>
</dbReference>
<feature type="transmembrane region" description="Helical" evidence="8">
    <location>
        <begin position="77"/>
        <end position="95"/>
    </location>
</feature>
<evidence type="ECO:0000256" key="1">
    <source>
        <dbReference type="ARBA" id="ARBA00004651"/>
    </source>
</evidence>
<dbReference type="Proteomes" id="UP000243463">
    <property type="component" value="Unassembled WGS sequence"/>
</dbReference>
<evidence type="ECO:0000313" key="10">
    <source>
        <dbReference type="EMBL" id="SNQ29960.1"/>
    </source>
</evidence>
<dbReference type="SUPFAM" id="SSF103473">
    <property type="entry name" value="MFS general substrate transporter"/>
    <property type="match status" value="1"/>
</dbReference>
<dbReference type="PROSITE" id="PS50850">
    <property type="entry name" value="MFS"/>
    <property type="match status" value="1"/>
</dbReference>
<feature type="transmembrane region" description="Helical" evidence="8">
    <location>
        <begin position="368"/>
        <end position="387"/>
    </location>
</feature>
<feature type="transmembrane region" description="Helical" evidence="8">
    <location>
        <begin position="46"/>
        <end position="65"/>
    </location>
</feature>
<evidence type="ECO:0000256" key="6">
    <source>
        <dbReference type="ARBA" id="ARBA00022989"/>
    </source>
</evidence>
<name>A0A217EIC4_9GAMM</name>
<dbReference type="OrthoDB" id="9814303at2"/>
<accession>A0A217EIC4</accession>
<dbReference type="GO" id="GO:1990961">
    <property type="term" value="P:xenobiotic detoxification by transmembrane export across the plasma membrane"/>
    <property type="evidence" value="ECO:0007669"/>
    <property type="project" value="InterPro"/>
</dbReference>
<evidence type="ECO:0000256" key="7">
    <source>
        <dbReference type="ARBA" id="ARBA00023136"/>
    </source>
</evidence>
<dbReference type="PANTHER" id="PTHR23502">
    <property type="entry name" value="MAJOR FACILITATOR SUPERFAMILY"/>
    <property type="match status" value="1"/>
</dbReference>
<keyword evidence="11" id="KW-1185">Reference proteome</keyword>
<keyword evidence="3 8" id="KW-0813">Transport</keyword>
<feature type="domain" description="Major facilitator superfamily (MFS) profile" evidence="9">
    <location>
        <begin position="10"/>
        <end position="395"/>
    </location>
</feature>
<dbReference type="Pfam" id="PF07690">
    <property type="entry name" value="MFS_1"/>
    <property type="match status" value="1"/>
</dbReference>
<evidence type="ECO:0000256" key="3">
    <source>
        <dbReference type="ARBA" id="ARBA00022448"/>
    </source>
</evidence>
<dbReference type="RefSeq" id="WP_088824135.1">
    <property type="nucleotide sequence ID" value="NZ_FZLN01000004.1"/>
</dbReference>
<proteinExistence type="inferred from homology"/>
<protein>
    <recommendedName>
        <fullName evidence="8">Bcr/CflA family efflux transporter</fullName>
    </recommendedName>
</protein>
<comment type="similarity">
    <text evidence="2 8">Belongs to the major facilitator superfamily. Bcr/CmlA family.</text>
</comment>
<gene>
    <name evidence="10" type="ORF">SAMN05444584_1939</name>
</gene>
<feature type="transmembrane region" description="Helical" evidence="8">
    <location>
        <begin position="244"/>
        <end position="265"/>
    </location>
</feature>
<feature type="transmembrane region" description="Helical" evidence="8">
    <location>
        <begin position="306"/>
        <end position="332"/>
    </location>
</feature>
<evidence type="ECO:0000256" key="4">
    <source>
        <dbReference type="ARBA" id="ARBA00022475"/>
    </source>
</evidence>